<protein>
    <submittedName>
        <fullName evidence="1">DUF3793 family protein</fullName>
    </submittedName>
</protein>
<accession>A0A8J6M5Q1</accession>
<reference evidence="1" key="1">
    <citation type="submission" date="2020-08" db="EMBL/GenBank/DDBJ databases">
        <title>Genome public.</title>
        <authorList>
            <person name="Liu C."/>
            <person name="Sun Q."/>
        </authorList>
    </citation>
    <scope>NUCLEOTIDE SEQUENCE</scope>
    <source>
        <strain evidence="1">BX5</strain>
    </source>
</reference>
<dbReference type="InterPro" id="IPR024523">
    <property type="entry name" value="DUF3793"/>
</dbReference>
<gene>
    <name evidence="1" type="ORF">H8S55_08070</name>
</gene>
<dbReference type="Proteomes" id="UP000602260">
    <property type="component" value="Unassembled WGS sequence"/>
</dbReference>
<dbReference type="AlphaFoldDB" id="A0A8J6M5Q1"/>
<keyword evidence="2" id="KW-1185">Reference proteome</keyword>
<evidence type="ECO:0000313" key="1">
    <source>
        <dbReference type="EMBL" id="MBC5717271.1"/>
    </source>
</evidence>
<dbReference type="EMBL" id="JACOPN010000005">
    <property type="protein sequence ID" value="MBC5717271.1"/>
    <property type="molecule type" value="Genomic_DNA"/>
</dbReference>
<sequence length="189" mass="21510">MSPLHYRFEQTLAWHCAPSLAGIKAADLLTWTVEGREGADLLSHYADLLSSRGIRLYVLGARRGRTLLLIFRPRRLDCWLAQPKVREMLDRAGYPVSRDTEAMLAHLRRRLQGGEFPHEIGLFLGYPPGDVEGFLRDGGRHCKLCGPWKVYDNVEEAARRFAAFHRCRDALTQRVDRGIPLSRVFPAVS</sequence>
<dbReference type="Pfam" id="PF12672">
    <property type="entry name" value="DUF3793"/>
    <property type="match status" value="1"/>
</dbReference>
<evidence type="ECO:0000313" key="2">
    <source>
        <dbReference type="Proteomes" id="UP000602260"/>
    </source>
</evidence>
<organism evidence="1 2">
    <name type="scientific">Flintibacter faecis</name>
    <dbReference type="NCBI Taxonomy" id="2763047"/>
    <lineage>
        <taxon>Bacteria</taxon>
        <taxon>Bacillati</taxon>
        <taxon>Bacillota</taxon>
        <taxon>Clostridia</taxon>
        <taxon>Eubacteriales</taxon>
        <taxon>Flintibacter</taxon>
    </lineage>
</organism>
<name>A0A8J6M5Q1_9FIRM</name>
<comment type="caution">
    <text evidence="1">The sequence shown here is derived from an EMBL/GenBank/DDBJ whole genome shotgun (WGS) entry which is preliminary data.</text>
</comment>
<dbReference type="RefSeq" id="WP_186878559.1">
    <property type="nucleotide sequence ID" value="NZ_JACOPN010000005.1"/>
</dbReference>
<proteinExistence type="predicted"/>